<evidence type="ECO:0000256" key="3">
    <source>
        <dbReference type="ARBA" id="ARBA00023015"/>
    </source>
</evidence>
<evidence type="ECO:0000259" key="8">
    <source>
        <dbReference type="PROSITE" id="PS00463"/>
    </source>
</evidence>
<feature type="region of interest" description="Disordered" evidence="7">
    <location>
        <begin position="86"/>
        <end position="147"/>
    </location>
</feature>
<accession>A0A6A5KX35</accession>
<evidence type="ECO:0000256" key="1">
    <source>
        <dbReference type="ARBA" id="ARBA00004123"/>
    </source>
</evidence>
<dbReference type="GO" id="GO:0000976">
    <property type="term" value="F:transcription cis-regulatory region binding"/>
    <property type="evidence" value="ECO:0007669"/>
    <property type="project" value="TreeGrafter"/>
</dbReference>
<dbReference type="AlphaFoldDB" id="A0A6A5KX35"/>
<keyword evidence="2" id="KW-0479">Metal-binding</keyword>
<dbReference type="PROSITE" id="PS00463">
    <property type="entry name" value="ZN2_CY6_FUNGAL_1"/>
    <property type="match status" value="1"/>
</dbReference>
<organism evidence="9 10">
    <name type="scientific">Decorospora gaudefroyi</name>
    <dbReference type="NCBI Taxonomy" id="184978"/>
    <lineage>
        <taxon>Eukaryota</taxon>
        <taxon>Fungi</taxon>
        <taxon>Dikarya</taxon>
        <taxon>Ascomycota</taxon>
        <taxon>Pezizomycotina</taxon>
        <taxon>Dothideomycetes</taxon>
        <taxon>Pleosporomycetidae</taxon>
        <taxon>Pleosporales</taxon>
        <taxon>Pleosporineae</taxon>
        <taxon>Pleosporaceae</taxon>
        <taxon>Decorospora</taxon>
    </lineage>
</organism>
<dbReference type="GO" id="GO:0005634">
    <property type="term" value="C:nucleus"/>
    <property type="evidence" value="ECO:0007669"/>
    <property type="project" value="UniProtKB-SubCell"/>
</dbReference>
<evidence type="ECO:0000256" key="4">
    <source>
        <dbReference type="ARBA" id="ARBA00023125"/>
    </source>
</evidence>
<protein>
    <recommendedName>
        <fullName evidence="8">Zn(2)-C6 fungal-type domain-containing protein</fullName>
    </recommendedName>
</protein>
<name>A0A6A5KX35_9PLEO</name>
<feature type="region of interest" description="Disordered" evidence="7">
    <location>
        <begin position="161"/>
        <end position="183"/>
    </location>
</feature>
<feature type="domain" description="Zn(2)-C6 fungal-type" evidence="8">
    <location>
        <begin position="20"/>
        <end position="50"/>
    </location>
</feature>
<evidence type="ECO:0000256" key="7">
    <source>
        <dbReference type="SAM" id="MobiDB-lite"/>
    </source>
</evidence>
<keyword evidence="3" id="KW-0805">Transcription regulation</keyword>
<dbReference type="EMBL" id="ML975254">
    <property type="protein sequence ID" value="KAF1838223.1"/>
    <property type="molecule type" value="Genomic_DNA"/>
</dbReference>
<dbReference type="InterPro" id="IPR051089">
    <property type="entry name" value="prtT"/>
</dbReference>
<dbReference type="InterPro" id="IPR001138">
    <property type="entry name" value="Zn2Cys6_DnaBD"/>
</dbReference>
<gene>
    <name evidence="9" type="ORF">BDW02DRAFT_565259</name>
</gene>
<evidence type="ECO:0000256" key="2">
    <source>
        <dbReference type="ARBA" id="ARBA00022723"/>
    </source>
</evidence>
<dbReference type="PANTHER" id="PTHR31845">
    <property type="entry name" value="FINGER DOMAIN PROTEIN, PUTATIVE-RELATED"/>
    <property type="match status" value="1"/>
</dbReference>
<dbReference type="InterPro" id="IPR007219">
    <property type="entry name" value="XnlR_reg_dom"/>
</dbReference>
<dbReference type="CDD" id="cd00067">
    <property type="entry name" value="GAL4"/>
    <property type="match status" value="1"/>
</dbReference>
<feature type="compositionally biased region" description="Basic and acidic residues" evidence="7">
    <location>
        <begin position="103"/>
        <end position="112"/>
    </location>
</feature>
<keyword evidence="10" id="KW-1185">Reference proteome</keyword>
<sequence length="701" mass="79421">MEQTESPSVTRVSSSRTLQACQRCRNLKTRCLPSRQSGTCQRCFVAQRECAWADAPRRARKLRAPSRIAQVEQKIDGLVAKLVNAVESDAPPDTNPVVSPQAGRDRRRETCHNRTPMAPGSWMPTPSFESDTTPPDRGIEQAPDGAQADQEYLDSIRNIHDFDDRDDISQTPDGFFRPSNRPEAPIDNDLVKSLLTTGEADALLHEYRQMSATFPFVILPQNITGEALHTNKPMLFLAMLTVASWKEHTRQMKLDAIYRSELANRTIIHPRRTLGLVQSVLVYLSWYHYVFSHKTQQIFFLHHLVIGLALDIGLHQDYQPLNLPMPQRHKPPPPHPQEVRERQRAFLGCYYLASMIAAGLQKPNLLKHTSCMAEWAQSINRAREYESDETISHLVSLRQIDDQIQDTLFTADAMRLPLSDGRTLMHMRFMEAQLDAWKRESHGAASQRLLELSFSFTRLLLNSVALRPHSSNQPSTTDPTQLNALLTALEAGKRFLDTLLSFPANEYHLISFSEWMRLPTVIMTVAKLCMPSDAHSAAGWDVQPAQERVRLDLCLEALCYRMQALSTYDKTTQPHPDFWYAMRFIIDLTKTWYMRKIRPHQPTQTPSEPTPVAHGPSELSCPRSEIPAVRSIHAAGQPYNTVASINYMGDINLEMEVENMDDAGPFDCMKDADFDMEMVFDMGIWGDESYSGLGFGGGAPF</sequence>
<evidence type="ECO:0000313" key="9">
    <source>
        <dbReference type="EMBL" id="KAF1838223.1"/>
    </source>
</evidence>
<dbReference type="SMART" id="SM00066">
    <property type="entry name" value="GAL4"/>
    <property type="match status" value="1"/>
</dbReference>
<dbReference type="Gene3D" id="4.10.240.10">
    <property type="entry name" value="Zn(2)-C6 fungal-type DNA-binding domain"/>
    <property type="match status" value="1"/>
</dbReference>
<keyword evidence="5" id="KW-0804">Transcription</keyword>
<dbReference type="GO" id="GO:0008270">
    <property type="term" value="F:zinc ion binding"/>
    <property type="evidence" value="ECO:0007669"/>
    <property type="project" value="InterPro"/>
</dbReference>
<dbReference type="CDD" id="cd12148">
    <property type="entry name" value="fungal_TF_MHR"/>
    <property type="match status" value="1"/>
</dbReference>
<proteinExistence type="predicted"/>
<dbReference type="InterPro" id="IPR036864">
    <property type="entry name" value="Zn2-C6_fun-type_DNA-bd_sf"/>
</dbReference>
<dbReference type="SUPFAM" id="SSF57701">
    <property type="entry name" value="Zn2/Cys6 DNA-binding domain"/>
    <property type="match status" value="1"/>
</dbReference>
<feature type="region of interest" description="Disordered" evidence="7">
    <location>
        <begin position="600"/>
        <end position="620"/>
    </location>
</feature>
<dbReference type="Proteomes" id="UP000800040">
    <property type="component" value="Unassembled WGS sequence"/>
</dbReference>
<dbReference type="PANTHER" id="PTHR31845:SF10">
    <property type="entry name" value="ZN(II)2CYS6 TRANSCRIPTION FACTOR (EUROFUNG)"/>
    <property type="match status" value="1"/>
</dbReference>
<comment type="subcellular location">
    <subcellularLocation>
        <location evidence="1">Nucleus</location>
    </subcellularLocation>
</comment>
<dbReference type="GO" id="GO:0006351">
    <property type="term" value="P:DNA-templated transcription"/>
    <property type="evidence" value="ECO:0007669"/>
    <property type="project" value="InterPro"/>
</dbReference>
<dbReference type="Pfam" id="PF04082">
    <property type="entry name" value="Fungal_trans"/>
    <property type="match status" value="1"/>
</dbReference>
<evidence type="ECO:0000313" key="10">
    <source>
        <dbReference type="Proteomes" id="UP000800040"/>
    </source>
</evidence>
<dbReference type="GO" id="GO:0000981">
    <property type="term" value="F:DNA-binding transcription factor activity, RNA polymerase II-specific"/>
    <property type="evidence" value="ECO:0007669"/>
    <property type="project" value="InterPro"/>
</dbReference>
<evidence type="ECO:0000256" key="5">
    <source>
        <dbReference type="ARBA" id="ARBA00023163"/>
    </source>
</evidence>
<reference evidence="9" key="1">
    <citation type="submission" date="2020-01" db="EMBL/GenBank/DDBJ databases">
        <authorList>
            <consortium name="DOE Joint Genome Institute"/>
            <person name="Haridas S."/>
            <person name="Albert R."/>
            <person name="Binder M."/>
            <person name="Bloem J."/>
            <person name="Labutti K."/>
            <person name="Salamov A."/>
            <person name="Andreopoulos B."/>
            <person name="Baker S.E."/>
            <person name="Barry K."/>
            <person name="Bills G."/>
            <person name="Bluhm B.H."/>
            <person name="Cannon C."/>
            <person name="Castanera R."/>
            <person name="Culley D.E."/>
            <person name="Daum C."/>
            <person name="Ezra D."/>
            <person name="Gonzalez J.B."/>
            <person name="Henrissat B."/>
            <person name="Kuo A."/>
            <person name="Liang C."/>
            <person name="Lipzen A."/>
            <person name="Lutzoni F."/>
            <person name="Magnuson J."/>
            <person name="Mondo S."/>
            <person name="Nolan M."/>
            <person name="Ohm R."/>
            <person name="Pangilinan J."/>
            <person name="Park H.-J."/>
            <person name="Ramirez L."/>
            <person name="Alfaro M."/>
            <person name="Sun H."/>
            <person name="Tritt A."/>
            <person name="Yoshinaga Y."/>
            <person name="Zwiers L.-H."/>
            <person name="Turgeon B.G."/>
            <person name="Goodwin S.B."/>
            <person name="Spatafora J.W."/>
            <person name="Crous P.W."/>
            <person name="Grigoriev I.V."/>
        </authorList>
    </citation>
    <scope>NUCLEOTIDE SEQUENCE</scope>
    <source>
        <strain evidence="9">P77</strain>
    </source>
</reference>
<dbReference type="OrthoDB" id="5424793at2759"/>
<keyword evidence="4" id="KW-0238">DNA-binding</keyword>
<keyword evidence="6" id="KW-0539">Nucleus</keyword>
<evidence type="ECO:0000256" key="6">
    <source>
        <dbReference type="ARBA" id="ARBA00023242"/>
    </source>
</evidence>